<dbReference type="AlphaFoldDB" id="A0A3M6U2N3"/>
<reference evidence="1 2" key="1">
    <citation type="journal article" date="2018" name="Sci. Rep.">
        <title>Comparative analysis of the Pocillopora damicornis genome highlights role of immune system in coral evolution.</title>
        <authorList>
            <person name="Cunning R."/>
            <person name="Bay R.A."/>
            <person name="Gillette P."/>
            <person name="Baker A.C."/>
            <person name="Traylor-Knowles N."/>
        </authorList>
    </citation>
    <scope>NUCLEOTIDE SEQUENCE [LARGE SCALE GENOMIC DNA]</scope>
    <source>
        <strain evidence="1">RSMAS</strain>
        <tissue evidence="1">Whole animal</tissue>
    </source>
</reference>
<organism evidence="1 2">
    <name type="scientific">Pocillopora damicornis</name>
    <name type="common">Cauliflower coral</name>
    <name type="synonym">Millepora damicornis</name>
    <dbReference type="NCBI Taxonomy" id="46731"/>
    <lineage>
        <taxon>Eukaryota</taxon>
        <taxon>Metazoa</taxon>
        <taxon>Cnidaria</taxon>
        <taxon>Anthozoa</taxon>
        <taxon>Hexacorallia</taxon>
        <taxon>Scleractinia</taxon>
        <taxon>Astrocoeniina</taxon>
        <taxon>Pocilloporidae</taxon>
        <taxon>Pocillopora</taxon>
    </lineage>
</organism>
<gene>
    <name evidence="1" type="ORF">pdam_00008539</name>
</gene>
<dbReference type="EMBL" id="RCHS01002370">
    <property type="protein sequence ID" value="RMX47794.1"/>
    <property type="molecule type" value="Genomic_DNA"/>
</dbReference>
<sequence>MEMTDNEQDAVNDFLNILEVEPSNDSDNREQLAVLVATGKAKEIIEQDLTQDKVKRLSRKDIEGYFRKSLAYFHPVDEGKLLKDLNENFAVKRELAMIAGALNL</sequence>
<feature type="non-terminal residue" evidence="1">
    <location>
        <position position="104"/>
    </location>
</feature>
<comment type="caution">
    <text evidence="1">The sequence shown here is derived from an EMBL/GenBank/DDBJ whole genome shotgun (WGS) entry which is preliminary data.</text>
</comment>
<protein>
    <submittedName>
        <fullName evidence="1">Uncharacterized protein</fullName>
    </submittedName>
</protein>
<evidence type="ECO:0000313" key="2">
    <source>
        <dbReference type="Proteomes" id="UP000275408"/>
    </source>
</evidence>
<accession>A0A3M6U2N3</accession>
<dbReference type="Proteomes" id="UP000275408">
    <property type="component" value="Unassembled WGS sequence"/>
</dbReference>
<evidence type="ECO:0000313" key="1">
    <source>
        <dbReference type="EMBL" id="RMX47794.1"/>
    </source>
</evidence>
<proteinExistence type="predicted"/>
<keyword evidence="2" id="KW-1185">Reference proteome</keyword>
<name>A0A3M6U2N3_POCDA</name>